<keyword evidence="3" id="KW-1185">Reference proteome</keyword>
<proteinExistence type="predicted"/>
<feature type="region of interest" description="Disordered" evidence="1">
    <location>
        <begin position="9"/>
        <end position="94"/>
    </location>
</feature>
<evidence type="ECO:0000256" key="1">
    <source>
        <dbReference type="SAM" id="MobiDB-lite"/>
    </source>
</evidence>
<organism evidence="2 3">
    <name type="scientific">Kitasatospora cystarginea</name>
    <dbReference type="NCBI Taxonomy" id="58350"/>
    <lineage>
        <taxon>Bacteria</taxon>
        <taxon>Bacillati</taxon>
        <taxon>Actinomycetota</taxon>
        <taxon>Actinomycetes</taxon>
        <taxon>Kitasatosporales</taxon>
        <taxon>Streptomycetaceae</taxon>
        <taxon>Kitasatospora</taxon>
    </lineage>
</organism>
<dbReference type="EMBL" id="BAAATR010000003">
    <property type="protein sequence ID" value="GAA2231322.1"/>
    <property type="molecule type" value="Genomic_DNA"/>
</dbReference>
<feature type="compositionally biased region" description="Basic and acidic residues" evidence="1">
    <location>
        <begin position="69"/>
        <end position="86"/>
    </location>
</feature>
<feature type="compositionally biased region" description="Basic and acidic residues" evidence="1">
    <location>
        <begin position="42"/>
        <end position="53"/>
    </location>
</feature>
<dbReference type="InterPro" id="IPR025633">
    <property type="entry name" value="DUF4291"/>
</dbReference>
<dbReference type="Pfam" id="PF14124">
    <property type="entry name" value="DUF4291"/>
    <property type="match status" value="1"/>
</dbReference>
<evidence type="ECO:0000313" key="2">
    <source>
        <dbReference type="EMBL" id="GAA2231322.1"/>
    </source>
</evidence>
<dbReference type="PANTHER" id="PTHR38567:SF1">
    <property type="entry name" value="DUF4291 DOMAIN-CONTAINING PROTEIN"/>
    <property type="match status" value="1"/>
</dbReference>
<evidence type="ECO:0008006" key="4">
    <source>
        <dbReference type="Google" id="ProtNLM"/>
    </source>
</evidence>
<dbReference type="PANTHER" id="PTHR38567">
    <property type="entry name" value="DUF4291 DOMAIN-CONTAINING PROTEIN"/>
    <property type="match status" value="1"/>
</dbReference>
<evidence type="ECO:0000313" key="3">
    <source>
        <dbReference type="Proteomes" id="UP001500305"/>
    </source>
</evidence>
<accession>A0ABP5QC25</accession>
<gene>
    <name evidence="2" type="ORF">GCM10010430_09450</name>
</gene>
<reference evidence="3" key="1">
    <citation type="journal article" date="2019" name="Int. J. Syst. Evol. Microbiol.">
        <title>The Global Catalogue of Microorganisms (GCM) 10K type strain sequencing project: providing services to taxonomists for standard genome sequencing and annotation.</title>
        <authorList>
            <consortium name="The Broad Institute Genomics Platform"/>
            <consortium name="The Broad Institute Genome Sequencing Center for Infectious Disease"/>
            <person name="Wu L."/>
            <person name="Ma J."/>
        </authorList>
    </citation>
    <scope>NUCLEOTIDE SEQUENCE [LARGE SCALE GENOMIC DNA]</scope>
    <source>
        <strain evidence="3">JCM 7356</strain>
    </source>
</reference>
<name>A0ABP5QC25_9ACTN</name>
<sequence length="276" mass="31047">MLETFRRRLGDGAGFLAQPVAALKNRGHKRRRRLSGGGPRKAPSDRPGEHADGGRPAGSALSAVTRGRAPTEDLRPGGRVGKDRPMRTPSRQIRAAYTDETITVYQAFSPEIAEPAAATGRFPETFRTERMTWIKPSFLWLMHRSDWARSAGQERVLAIDIRRDGFEWALANSALSPYDSRVHRSRDQWRREVRRSPVRVQWDPERGLGLQPLPWRALQVGLRGEAVRRYVGGWITSITDVTPLAERLRRERESALLPAEHPYPLPDGLAARIGAD</sequence>
<protein>
    <recommendedName>
        <fullName evidence="4">DUF4291 domain-containing protein</fullName>
    </recommendedName>
</protein>
<comment type="caution">
    <text evidence="2">The sequence shown here is derived from an EMBL/GenBank/DDBJ whole genome shotgun (WGS) entry which is preliminary data.</text>
</comment>
<feature type="compositionally biased region" description="Basic residues" evidence="1">
    <location>
        <begin position="25"/>
        <end position="34"/>
    </location>
</feature>
<dbReference type="Proteomes" id="UP001500305">
    <property type="component" value="Unassembled WGS sequence"/>
</dbReference>